<feature type="transmembrane region" description="Helical" evidence="4">
    <location>
        <begin position="21"/>
        <end position="40"/>
    </location>
</feature>
<gene>
    <name evidence="5" type="ORF">ASTO00021_LOCUS6790</name>
</gene>
<dbReference type="GO" id="GO:0006004">
    <property type="term" value="P:fucose metabolic process"/>
    <property type="evidence" value="ECO:0007669"/>
    <property type="project" value="UniProtKB-KW"/>
</dbReference>
<evidence type="ECO:0000256" key="4">
    <source>
        <dbReference type="SAM" id="Phobius"/>
    </source>
</evidence>
<accession>A0A7S3LNV6</accession>
<protein>
    <recommendedName>
        <fullName evidence="6">O-fucosyltransferase family protein</fullName>
    </recommendedName>
</protein>
<keyword evidence="2" id="KW-0294">Fucose metabolism</keyword>
<dbReference type="EMBL" id="HBIN01009129">
    <property type="protein sequence ID" value="CAE0436532.1"/>
    <property type="molecule type" value="Transcribed_RNA"/>
</dbReference>
<dbReference type="GO" id="GO:0016740">
    <property type="term" value="F:transferase activity"/>
    <property type="evidence" value="ECO:0007669"/>
    <property type="project" value="UniProtKB-KW"/>
</dbReference>
<evidence type="ECO:0000256" key="2">
    <source>
        <dbReference type="ARBA" id="ARBA00023253"/>
    </source>
</evidence>
<sequence>MYKSLLENDAAKVASKSIKRVVLILVCFYLIAVTLTLFGMDKFSLYGQYQGFVNGLYTTYATSFPFKEDCNTGTVDLEAVRFKRVRIPVINQTSPSNELELVLDRTTDIPYNDVLYNNEDKSKYFVYQPSGGMNNQRIELEAALLFANKLGRNLIVPMAGKHSSISAYMRLKPNELVPMDVIFDFKYISRDQFADIKLVPINMTLPDFIKQLRRKFPEDCSDRTFNRAATRDRVDNTACGTYGFLKAAKAQKAKRFLIYEGHFYCHYFRYPEQADASRYMRYNPILRSYTLLLLKNTFKAEGGKIRRFNAFHSRRGDYKNKLGYMQGYAKYQMKKKDFDTSVPMYIATEPTESIVGFDKIKKRFSTYFYRDLNQTLMKAFRNTFRSKTKSTINDMFGVIEQLIGTYAEKFQGTNISTFSKFIVFMRNNRNLLFPETASSEDDQFYRFNKSIRIKFIET</sequence>
<evidence type="ECO:0000313" key="5">
    <source>
        <dbReference type="EMBL" id="CAE0436532.1"/>
    </source>
</evidence>
<keyword evidence="3" id="KW-0119">Carbohydrate metabolism</keyword>
<dbReference type="Pfam" id="PF10250">
    <property type="entry name" value="O-FucT"/>
    <property type="match status" value="1"/>
</dbReference>
<dbReference type="AlphaFoldDB" id="A0A7S3LNV6"/>
<proteinExistence type="predicted"/>
<name>A0A7S3LNV6_9STRA</name>
<keyword evidence="4" id="KW-0812">Transmembrane</keyword>
<evidence type="ECO:0000256" key="3">
    <source>
        <dbReference type="ARBA" id="ARBA00023277"/>
    </source>
</evidence>
<organism evidence="5">
    <name type="scientific">Aplanochytrium stocchinoi</name>
    <dbReference type="NCBI Taxonomy" id="215587"/>
    <lineage>
        <taxon>Eukaryota</taxon>
        <taxon>Sar</taxon>
        <taxon>Stramenopiles</taxon>
        <taxon>Bigyra</taxon>
        <taxon>Labyrinthulomycetes</taxon>
        <taxon>Thraustochytrida</taxon>
        <taxon>Thraustochytriidae</taxon>
        <taxon>Aplanochytrium</taxon>
    </lineage>
</organism>
<keyword evidence="4" id="KW-0472">Membrane</keyword>
<dbReference type="Gene3D" id="3.40.50.11340">
    <property type="match status" value="1"/>
</dbReference>
<keyword evidence="4" id="KW-1133">Transmembrane helix</keyword>
<dbReference type="Gene3D" id="3.40.50.11350">
    <property type="match status" value="1"/>
</dbReference>
<dbReference type="InterPro" id="IPR019378">
    <property type="entry name" value="GDP-Fuc_O-FucTrfase"/>
</dbReference>
<reference evidence="5" key="1">
    <citation type="submission" date="2021-01" db="EMBL/GenBank/DDBJ databases">
        <authorList>
            <person name="Corre E."/>
            <person name="Pelletier E."/>
            <person name="Niang G."/>
            <person name="Scheremetjew M."/>
            <person name="Finn R."/>
            <person name="Kale V."/>
            <person name="Holt S."/>
            <person name="Cochrane G."/>
            <person name="Meng A."/>
            <person name="Brown T."/>
            <person name="Cohen L."/>
        </authorList>
    </citation>
    <scope>NUCLEOTIDE SEQUENCE</scope>
    <source>
        <strain evidence="5">GSBS06</strain>
    </source>
</reference>
<dbReference type="CDD" id="cd11296">
    <property type="entry name" value="O-FucT_like"/>
    <property type="match status" value="1"/>
</dbReference>
<evidence type="ECO:0000256" key="1">
    <source>
        <dbReference type="ARBA" id="ARBA00022679"/>
    </source>
</evidence>
<evidence type="ECO:0008006" key="6">
    <source>
        <dbReference type="Google" id="ProtNLM"/>
    </source>
</evidence>
<keyword evidence="1" id="KW-0808">Transferase</keyword>